<dbReference type="NCBIfam" id="NF045515">
    <property type="entry name" value="Glp_gephyrin"/>
    <property type="match status" value="1"/>
</dbReference>
<reference evidence="15 16" key="1">
    <citation type="submission" date="2018-10" db="EMBL/GenBank/DDBJ databases">
        <authorList>
            <person name="Grouzdev D.S."/>
            <person name="Krutkina M.S."/>
            <person name="Tourova T.P."/>
            <person name="Nazina T.N."/>
        </authorList>
    </citation>
    <scope>NUCLEOTIDE SEQUENCE [LARGE SCALE GENOMIC DNA]</scope>
    <source>
        <strain evidence="15 16">435</strain>
    </source>
</reference>
<keyword evidence="11 13" id="KW-0501">Molybdenum cofactor biosynthesis</keyword>
<evidence type="ECO:0000259" key="14">
    <source>
        <dbReference type="SMART" id="SM00852"/>
    </source>
</evidence>
<accession>A0A494WSV9</accession>
<dbReference type="AlphaFoldDB" id="A0A494WSV9"/>
<keyword evidence="8 13" id="KW-0808">Transferase</keyword>
<sequence length="410" mass="43918">MKELFQAVTIKEAREIVLNHVSFPRDGEKVSLLSALDRCLLYDMVAVDDVPGFDRSTMDGFAVRAKDTFGASEGLPAYLEVAGEVLMGVAPEGELKPGQAWRIATGGMLPAGADAVVMVEHTEELDEKTIGVTRPVAPGENVVRRGEDVQAGSVVLPAGHRLRPQDLGMLAAAGVVAVEVRRPLRVGIISTGDEVVSPEEKPAPGQVRDINSYTLYGAVASCGGEPRLYGIVRDDFHQLQERLARALSENDMVLLSGGSSVGTRDVAARVIDSLGRPGILFHGVSLKPGKPSVGAVVNGKPVFGLPGHPASALVVFELLVAPLIRSYSYPRESFWEFPLRARITRNLRSAAGREDFVRVKLRLQDGELHAEPVLGKSGLITTMVRADGLARIPAGKEGVEAGEWVEVKLF</sequence>
<dbReference type="PANTHER" id="PTHR10192">
    <property type="entry name" value="MOLYBDOPTERIN BIOSYNTHESIS PROTEIN"/>
    <property type="match status" value="1"/>
</dbReference>
<evidence type="ECO:0000313" key="16">
    <source>
        <dbReference type="Proteomes" id="UP000271256"/>
    </source>
</evidence>
<comment type="cofactor">
    <cofactor evidence="1 13">
        <name>Mg(2+)</name>
        <dbReference type="ChEBI" id="CHEBI:18420"/>
    </cofactor>
</comment>
<dbReference type="RefSeq" id="WP_121450428.1">
    <property type="nucleotide sequence ID" value="NZ_RBWE01000001.1"/>
</dbReference>
<protein>
    <recommendedName>
        <fullName evidence="6 13">Molybdopterin molybdenumtransferase</fullName>
        <ecNumber evidence="5 13">2.10.1.1</ecNumber>
    </recommendedName>
</protein>
<dbReference type="GO" id="GO:0006777">
    <property type="term" value="P:Mo-molybdopterin cofactor biosynthetic process"/>
    <property type="evidence" value="ECO:0007669"/>
    <property type="project" value="UniProtKB-UniRule"/>
</dbReference>
<dbReference type="FunFam" id="2.170.190.11:FF:000001">
    <property type="entry name" value="Molybdopterin molybdenumtransferase"/>
    <property type="match status" value="1"/>
</dbReference>
<keyword evidence="7 13" id="KW-0500">Molybdenum</keyword>
<dbReference type="EMBL" id="RBWE01000001">
    <property type="protein sequence ID" value="RKO65981.1"/>
    <property type="molecule type" value="Genomic_DNA"/>
</dbReference>
<dbReference type="SUPFAM" id="SSF53218">
    <property type="entry name" value="Molybdenum cofactor biosynthesis proteins"/>
    <property type="match status" value="1"/>
</dbReference>
<evidence type="ECO:0000256" key="9">
    <source>
        <dbReference type="ARBA" id="ARBA00022723"/>
    </source>
</evidence>
<dbReference type="GO" id="GO:0046872">
    <property type="term" value="F:metal ion binding"/>
    <property type="evidence" value="ECO:0007669"/>
    <property type="project" value="UniProtKB-UniRule"/>
</dbReference>
<dbReference type="InterPro" id="IPR005111">
    <property type="entry name" value="MoeA_C_domain_IV"/>
</dbReference>
<evidence type="ECO:0000256" key="10">
    <source>
        <dbReference type="ARBA" id="ARBA00022842"/>
    </source>
</evidence>
<dbReference type="GO" id="GO:0005829">
    <property type="term" value="C:cytosol"/>
    <property type="evidence" value="ECO:0007669"/>
    <property type="project" value="TreeGrafter"/>
</dbReference>
<gene>
    <name evidence="15" type="ORF">D7024_02765</name>
</gene>
<comment type="pathway">
    <text evidence="3 13">Cofactor biosynthesis; molybdopterin biosynthesis.</text>
</comment>
<evidence type="ECO:0000256" key="11">
    <source>
        <dbReference type="ARBA" id="ARBA00023150"/>
    </source>
</evidence>
<evidence type="ECO:0000256" key="8">
    <source>
        <dbReference type="ARBA" id="ARBA00022679"/>
    </source>
</evidence>
<keyword evidence="16" id="KW-1185">Reference proteome</keyword>
<dbReference type="UniPathway" id="UPA00344"/>
<dbReference type="Gene3D" id="3.90.105.10">
    <property type="entry name" value="Molybdopterin biosynthesis moea protein, domain 2"/>
    <property type="match status" value="1"/>
</dbReference>
<evidence type="ECO:0000256" key="3">
    <source>
        <dbReference type="ARBA" id="ARBA00005046"/>
    </source>
</evidence>
<comment type="similarity">
    <text evidence="4 13">Belongs to the MoeA family.</text>
</comment>
<dbReference type="SUPFAM" id="SSF63867">
    <property type="entry name" value="MoeA C-terminal domain-like"/>
    <property type="match status" value="1"/>
</dbReference>
<proteinExistence type="inferred from homology"/>
<dbReference type="EC" id="2.10.1.1" evidence="5 13"/>
<dbReference type="Gene3D" id="3.40.980.10">
    <property type="entry name" value="MoaB/Mog-like domain"/>
    <property type="match status" value="1"/>
</dbReference>
<dbReference type="InterPro" id="IPR038987">
    <property type="entry name" value="MoeA-like"/>
</dbReference>
<dbReference type="Proteomes" id="UP000271256">
    <property type="component" value="Unassembled WGS sequence"/>
</dbReference>
<dbReference type="InterPro" id="IPR036688">
    <property type="entry name" value="MoeA_C_domain_IV_sf"/>
</dbReference>
<dbReference type="Pfam" id="PF03454">
    <property type="entry name" value="MoeA_C"/>
    <property type="match status" value="1"/>
</dbReference>
<dbReference type="FunFam" id="3.40.980.10:FF:000004">
    <property type="entry name" value="Molybdopterin molybdenumtransferase"/>
    <property type="match status" value="1"/>
</dbReference>
<evidence type="ECO:0000256" key="1">
    <source>
        <dbReference type="ARBA" id="ARBA00001946"/>
    </source>
</evidence>
<comment type="catalytic activity">
    <reaction evidence="12">
        <text>adenylyl-molybdopterin + molybdate = Mo-molybdopterin + AMP + H(+)</text>
        <dbReference type="Rhea" id="RHEA:35047"/>
        <dbReference type="ChEBI" id="CHEBI:15378"/>
        <dbReference type="ChEBI" id="CHEBI:36264"/>
        <dbReference type="ChEBI" id="CHEBI:62727"/>
        <dbReference type="ChEBI" id="CHEBI:71302"/>
        <dbReference type="ChEBI" id="CHEBI:456215"/>
        <dbReference type="EC" id="2.10.1.1"/>
    </reaction>
</comment>
<dbReference type="InterPro" id="IPR036135">
    <property type="entry name" value="MoeA_linker/N_sf"/>
</dbReference>
<dbReference type="InterPro" id="IPR001453">
    <property type="entry name" value="MoaB/Mog_dom"/>
</dbReference>
<dbReference type="Gene3D" id="2.40.340.10">
    <property type="entry name" value="MoeA, C-terminal, domain IV"/>
    <property type="match status" value="1"/>
</dbReference>
<name>A0A494WSV9_9FIRM</name>
<dbReference type="Pfam" id="PF00994">
    <property type="entry name" value="MoCF_biosynth"/>
    <property type="match status" value="1"/>
</dbReference>
<dbReference type="InterPro" id="IPR005110">
    <property type="entry name" value="MoeA_linker/N"/>
</dbReference>
<dbReference type="GO" id="GO:0061599">
    <property type="term" value="F:molybdopterin molybdotransferase activity"/>
    <property type="evidence" value="ECO:0007669"/>
    <property type="project" value="UniProtKB-UniRule"/>
</dbReference>
<comment type="caution">
    <text evidence="15">The sequence shown here is derived from an EMBL/GenBank/DDBJ whole genome shotgun (WGS) entry which is preliminary data.</text>
</comment>
<dbReference type="Pfam" id="PF03453">
    <property type="entry name" value="MoeA_N"/>
    <property type="match status" value="1"/>
</dbReference>
<keyword evidence="10 13" id="KW-0460">Magnesium</keyword>
<dbReference type="SMART" id="SM00852">
    <property type="entry name" value="MoCF_biosynth"/>
    <property type="match status" value="1"/>
</dbReference>
<dbReference type="PANTHER" id="PTHR10192:SF5">
    <property type="entry name" value="GEPHYRIN"/>
    <property type="match status" value="1"/>
</dbReference>
<evidence type="ECO:0000256" key="6">
    <source>
        <dbReference type="ARBA" id="ARBA00021108"/>
    </source>
</evidence>
<dbReference type="SUPFAM" id="SSF63882">
    <property type="entry name" value="MoeA N-terminal region -like"/>
    <property type="match status" value="1"/>
</dbReference>
<feature type="domain" description="MoaB/Mog" evidence="14">
    <location>
        <begin position="187"/>
        <end position="326"/>
    </location>
</feature>
<comment type="function">
    <text evidence="2 13">Catalyzes the insertion of molybdate into adenylated molybdopterin with the concomitant release of AMP.</text>
</comment>
<dbReference type="InterPro" id="IPR036425">
    <property type="entry name" value="MoaB/Mog-like_dom_sf"/>
</dbReference>
<evidence type="ECO:0000313" key="15">
    <source>
        <dbReference type="EMBL" id="RKO65981.1"/>
    </source>
</evidence>
<organism evidence="15 16">
    <name type="scientific">Desulfofundulus salinus</name>
    <dbReference type="NCBI Taxonomy" id="2419843"/>
    <lineage>
        <taxon>Bacteria</taxon>
        <taxon>Bacillati</taxon>
        <taxon>Bacillota</taxon>
        <taxon>Clostridia</taxon>
        <taxon>Eubacteriales</taxon>
        <taxon>Peptococcaceae</taxon>
        <taxon>Desulfofundulus</taxon>
    </lineage>
</organism>
<keyword evidence="9 13" id="KW-0479">Metal-binding</keyword>
<dbReference type="CDD" id="cd00887">
    <property type="entry name" value="MoeA"/>
    <property type="match status" value="1"/>
</dbReference>
<evidence type="ECO:0000256" key="12">
    <source>
        <dbReference type="ARBA" id="ARBA00047317"/>
    </source>
</evidence>
<dbReference type="NCBIfam" id="TIGR00177">
    <property type="entry name" value="molyb_syn"/>
    <property type="match status" value="1"/>
</dbReference>
<evidence type="ECO:0000256" key="4">
    <source>
        <dbReference type="ARBA" id="ARBA00010763"/>
    </source>
</evidence>
<evidence type="ECO:0000256" key="5">
    <source>
        <dbReference type="ARBA" id="ARBA00013269"/>
    </source>
</evidence>
<evidence type="ECO:0000256" key="2">
    <source>
        <dbReference type="ARBA" id="ARBA00002901"/>
    </source>
</evidence>
<dbReference type="OrthoDB" id="9804758at2"/>
<evidence type="ECO:0000256" key="13">
    <source>
        <dbReference type="RuleBase" id="RU365090"/>
    </source>
</evidence>
<evidence type="ECO:0000256" key="7">
    <source>
        <dbReference type="ARBA" id="ARBA00022505"/>
    </source>
</evidence>
<dbReference type="Gene3D" id="2.170.190.11">
    <property type="entry name" value="Molybdopterin biosynthesis moea protein, domain 3"/>
    <property type="match status" value="1"/>
</dbReference>